<gene>
    <name evidence="10" type="ORF">ERX37_06975</name>
</gene>
<evidence type="ECO:0000313" key="11">
    <source>
        <dbReference type="Proteomes" id="UP000295328"/>
    </source>
</evidence>
<dbReference type="RefSeq" id="WP_133429959.1">
    <property type="nucleotide sequence ID" value="NZ_BMCC01000003.1"/>
</dbReference>
<keyword evidence="3" id="KW-1003">Cell membrane</keyword>
<evidence type="ECO:0000256" key="6">
    <source>
        <dbReference type="ARBA" id="ARBA00022989"/>
    </source>
</evidence>
<evidence type="ECO:0000256" key="2">
    <source>
        <dbReference type="ARBA" id="ARBA00022448"/>
    </source>
</evidence>
<feature type="domain" description="Amino acid permease/ SLC12A" evidence="9">
    <location>
        <begin position="15"/>
        <end position="449"/>
    </location>
</feature>
<keyword evidence="2" id="KW-0813">Transport</keyword>
<dbReference type="PIRSF" id="PIRSF006060">
    <property type="entry name" value="AA_transporter"/>
    <property type="match status" value="1"/>
</dbReference>
<dbReference type="Proteomes" id="UP000295328">
    <property type="component" value="Unassembled WGS sequence"/>
</dbReference>
<reference evidence="10 11" key="1">
    <citation type="submission" date="2019-01" db="EMBL/GenBank/DDBJ databases">
        <title>Draft genome sequences of the type strains of six Macrococcus species.</title>
        <authorList>
            <person name="Mazhar S."/>
            <person name="Altermann E."/>
            <person name="Hill C."/>
            <person name="Mcauliffe O."/>
        </authorList>
    </citation>
    <scope>NUCLEOTIDE SEQUENCE [LARGE SCALE GENOMIC DNA]</scope>
    <source>
        <strain evidence="10 11">CCM4809</strain>
    </source>
</reference>
<dbReference type="InterPro" id="IPR004840">
    <property type="entry name" value="Amino_acid_permease_CS"/>
</dbReference>
<protein>
    <submittedName>
        <fullName evidence="10">Amino acid permease</fullName>
    </submittedName>
</protein>
<feature type="transmembrane region" description="Helical" evidence="8">
    <location>
        <begin position="427"/>
        <end position="448"/>
    </location>
</feature>
<name>A0A4R6BK03_9STAP</name>
<feature type="transmembrane region" description="Helical" evidence="8">
    <location>
        <begin position="238"/>
        <end position="257"/>
    </location>
</feature>
<keyword evidence="7 8" id="KW-0472">Membrane</keyword>
<accession>A0A4R6BK03</accession>
<keyword evidence="4 8" id="KW-0812">Transmembrane</keyword>
<comment type="subcellular location">
    <subcellularLocation>
        <location evidence="1">Cell membrane</location>
        <topology evidence="1">Multi-pass membrane protein</topology>
    </subcellularLocation>
</comment>
<evidence type="ECO:0000259" key="9">
    <source>
        <dbReference type="Pfam" id="PF00324"/>
    </source>
</evidence>
<dbReference type="GO" id="GO:0055085">
    <property type="term" value="P:transmembrane transport"/>
    <property type="evidence" value="ECO:0007669"/>
    <property type="project" value="InterPro"/>
</dbReference>
<feature type="transmembrane region" description="Helical" evidence="8">
    <location>
        <begin position="156"/>
        <end position="177"/>
    </location>
</feature>
<organism evidence="10 11">
    <name type="scientific">Macrococcus hajekii</name>
    <dbReference type="NCBI Taxonomy" id="198482"/>
    <lineage>
        <taxon>Bacteria</taxon>
        <taxon>Bacillati</taxon>
        <taxon>Bacillota</taxon>
        <taxon>Bacilli</taxon>
        <taxon>Bacillales</taxon>
        <taxon>Staphylococcaceae</taxon>
        <taxon>Macrococcus</taxon>
    </lineage>
</organism>
<feature type="transmembrane region" description="Helical" evidence="8">
    <location>
        <begin position="269"/>
        <end position="297"/>
    </location>
</feature>
<feature type="transmembrane region" description="Helical" evidence="8">
    <location>
        <begin position="38"/>
        <end position="58"/>
    </location>
</feature>
<dbReference type="Pfam" id="PF00324">
    <property type="entry name" value="AA_permease"/>
    <property type="match status" value="1"/>
</dbReference>
<dbReference type="Gene3D" id="1.20.1740.10">
    <property type="entry name" value="Amino acid/polyamine transporter I"/>
    <property type="match status" value="1"/>
</dbReference>
<evidence type="ECO:0000313" key="10">
    <source>
        <dbReference type="EMBL" id="TDM01946.1"/>
    </source>
</evidence>
<dbReference type="PANTHER" id="PTHR43495:SF6">
    <property type="entry name" value="THREONINE_SERINE TRANSPORTER YBXG-RELATED"/>
    <property type="match status" value="1"/>
</dbReference>
<evidence type="ECO:0000256" key="8">
    <source>
        <dbReference type="SAM" id="Phobius"/>
    </source>
</evidence>
<evidence type="ECO:0000256" key="3">
    <source>
        <dbReference type="ARBA" id="ARBA00022475"/>
    </source>
</evidence>
<keyword evidence="5" id="KW-0029">Amino-acid transport</keyword>
<dbReference type="PANTHER" id="PTHR43495">
    <property type="entry name" value="GABA PERMEASE"/>
    <property type="match status" value="1"/>
</dbReference>
<dbReference type="OrthoDB" id="9780162at2"/>
<dbReference type="FunFam" id="1.20.1740.10:FF:000001">
    <property type="entry name" value="Amino acid permease"/>
    <property type="match status" value="1"/>
</dbReference>
<dbReference type="AlphaFoldDB" id="A0A4R6BK03"/>
<dbReference type="PROSITE" id="PS00218">
    <property type="entry name" value="AMINO_ACID_PERMEASE_1"/>
    <property type="match status" value="1"/>
</dbReference>
<dbReference type="GO" id="GO:0006865">
    <property type="term" value="P:amino acid transport"/>
    <property type="evidence" value="ECO:0007669"/>
    <property type="project" value="UniProtKB-KW"/>
</dbReference>
<sequence length="465" mass="50610">MEDNQLHRGLSSRQVQMIALGGTIGVGLFMGASSVIKWAGPSALLAYLVAGIFLFFIMRAMGEMVYLYPTTGSFAEYASDYIHPVAGYATAWSNIFQWVVVGMSEVIAVGQYMQYWWPDLPTWIPGLIVVVTLAVANLASVKAFGEFEFWFAMIKVVTIILMIIAGFGVILFGFGNGGNPIGFGNLTAHGGFFPNGLTGFLFALSIVVGAYQGVELIGITAGETKDPQTNIRKAVNSIVWRILIFYIGAIFVIVTVYPWDQLGTIGSPFVATFAKIGITAAAGLINFVVVTAAMSGCNAGIFSSSRMVFTLANEGKMPRIFAKVMKTGVPFYAVLAISVGIFLGVVLNVALPGADKIFVYVYSASILPGMVPWFMILISHMQFRKKSPELIATHPFKMPGAPVTNWLTIGFLVLVLVFMLINPDTRISVIIGFVFLAIVTAMYFMLGYDKKDKARGKRERTVYHD</sequence>
<evidence type="ECO:0000256" key="7">
    <source>
        <dbReference type="ARBA" id="ARBA00023136"/>
    </source>
</evidence>
<comment type="caution">
    <text evidence="10">The sequence shown here is derived from an EMBL/GenBank/DDBJ whole genome shotgun (WGS) entry which is preliminary data.</text>
</comment>
<dbReference type="EMBL" id="SCWE01000002">
    <property type="protein sequence ID" value="TDM01946.1"/>
    <property type="molecule type" value="Genomic_DNA"/>
</dbReference>
<feature type="transmembrane region" description="Helical" evidence="8">
    <location>
        <begin position="329"/>
        <end position="351"/>
    </location>
</feature>
<feature type="transmembrane region" description="Helical" evidence="8">
    <location>
        <begin position="15"/>
        <end position="32"/>
    </location>
</feature>
<feature type="transmembrane region" description="Helical" evidence="8">
    <location>
        <begin position="197"/>
        <end position="217"/>
    </location>
</feature>
<feature type="transmembrane region" description="Helical" evidence="8">
    <location>
        <begin position="399"/>
        <end position="421"/>
    </location>
</feature>
<evidence type="ECO:0000256" key="4">
    <source>
        <dbReference type="ARBA" id="ARBA00022692"/>
    </source>
</evidence>
<dbReference type="GO" id="GO:0005886">
    <property type="term" value="C:plasma membrane"/>
    <property type="evidence" value="ECO:0007669"/>
    <property type="project" value="UniProtKB-SubCell"/>
</dbReference>
<dbReference type="InterPro" id="IPR004841">
    <property type="entry name" value="AA-permease/SLC12A_dom"/>
</dbReference>
<keyword evidence="6 8" id="KW-1133">Transmembrane helix</keyword>
<evidence type="ECO:0000256" key="1">
    <source>
        <dbReference type="ARBA" id="ARBA00004651"/>
    </source>
</evidence>
<keyword evidence="11" id="KW-1185">Reference proteome</keyword>
<proteinExistence type="predicted"/>
<feature type="transmembrane region" description="Helical" evidence="8">
    <location>
        <begin position="357"/>
        <end position="378"/>
    </location>
</feature>
<evidence type="ECO:0000256" key="5">
    <source>
        <dbReference type="ARBA" id="ARBA00022970"/>
    </source>
</evidence>
<feature type="transmembrane region" description="Helical" evidence="8">
    <location>
        <begin position="123"/>
        <end position="144"/>
    </location>
</feature>